<protein>
    <submittedName>
        <fullName evidence="4">Uncharacterized protein</fullName>
    </submittedName>
</protein>
<feature type="compositionally biased region" description="Gly residues" evidence="1">
    <location>
        <begin position="137"/>
        <end position="154"/>
    </location>
</feature>
<feature type="compositionally biased region" description="Pro residues" evidence="1">
    <location>
        <begin position="1884"/>
        <end position="1895"/>
    </location>
</feature>
<dbReference type="InterPro" id="IPR041679">
    <property type="entry name" value="DNA2/NAM7-like_C"/>
</dbReference>
<feature type="region of interest" description="Disordered" evidence="1">
    <location>
        <begin position="1839"/>
        <end position="1984"/>
    </location>
</feature>
<evidence type="ECO:0000259" key="3">
    <source>
        <dbReference type="Pfam" id="PF13087"/>
    </source>
</evidence>
<feature type="region of interest" description="Disordered" evidence="1">
    <location>
        <begin position="352"/>
        <end position="415"/>
    </location>
</feature>
<sequence length="2180" mass="219941">MPQQLSHGAANLQHGQGRGCGGGWPGAKPPGPRALDLNQAGCQESADGPWAQPSKRPCQEQPVNMFNDPGDAYGAGGHGSGAQPTPAVAPHPLQETLSGENEPAVRTDDDILAMIGLADSASPRKHAPVPPRHGADGGRGAGFGSGGRPLGGPASGTCSGVCAPPCAALCRPPAAPHAEDGGAESAGDLGYHHQQRRQQYQDKQYQQQPGPQGQHHGRQQQQQRLDRPRPSDAWADLDLDLDVDLIDPDEQWAGSGHRAAAADATGHGGGNAGRPGSGWARNASVGVRPVGGQADPVPTLPQPQGGGGWSGGPLTAASGGLGPQDVCRDEVPRRTGHDVAAARRRWGLEAAAELSNPGPAAGGSVGSGSGRGGGGMSSGGTGGQQGSSGGPWGPNRGAAAAAGAAAGWKPSRSVEARAAARVEWDLFGDSAADLPDDSQPSTTAAAAPSEQGAPAGGPGGTGLGLAPSTRPEAAAPTAASPGPTRRGGGAAAATAGYAQQQPHSAGLRGGTGAGAIGAAEGDDGGAKTAVAMAGRVAAARARWNAPLSGQGARGTAEIPMAATAPATSGPSGAAGLDAGGGGSAATSAAAPAPHMAGAGQWTAPRLTRPAIVAAASGANRGSGPSSGGAGTAVFGALVLPPLDQPSVPQRLVAIPARFSGPAHYRATMVNAMVEEINLRLAESVQQLYGIVRRLLSANPAPAAAGGSRPGCGPQPPPAPAQQQWQRKQGGQAGARSTPHGIQQRQGAFGQQSFGGPASKLQGAAGAGGGGGFVRLPPAAQAAELERACQAGHVPYFASCTLTCWVNREGGGSGGGGGLGAGKKKRGRGGGGGGVDEEDDEADGGATRSVPKVSYYLIVPSVRSRLKNTRRHDLWIVSSHPLLQGSGLGPATAAAGGGASGGWRVICRSLWHGPDRDGKFEVEMLTAPPPGTIRSQAVYALRGPDTQSEVQLAQLLGSIGPHEHDPAVAAAAAPAAAAAVLPLLRHLLSRQPPDAPLDLAAASAAVAAAALRGGAGEGGRGGFKRPRVEGKIKGEAEAEMEDEGGEQGDAGACGGPSAVSSPQGGSRSGGCRRGFDAAAVARAHIARFRLNGDQAAVLLHCASWFKVQRQRPQPPSAAGGRVRGDGAAARSGDVGSPSAKDVDVEGPLEAAEGQVQDDDDDFVLWQSDDRRIAGGSMVRANANPKTAVGKGQRRSGQRRVIVDEEEEVEREAEEDASPGGGSEVHERGTGDGAEAAEVVGSRGVAAGAPLECQPPVCLVHGPFGSGKSSLLVALILMLVELGREQQRAAAEEVAAAASAGGRKGRGGKKQAAAAASGGPPPVRVLLASHTNVAVDRVLIGLQDAGFTDFLRLGSVDRIAKPVLHRSLRSGDNDGGRDTATELRRALKDAASPTDVAYIQAELSALAAGAEKQRRKALHTCPVVGATVCSLLQPSAEDGCGGTFTVVVLDECSQMTEPLCLVPLLRARARFLVAAGDPLQLPPVIANPANLTGTAAAAAAAAAAAVPQLTVGGGPTTGSSLSPSALHPASASAAAGPLDSMLRPMFVRLSQLGHQPHLLSYQYRCHPLLSGIANAAFYGGRLRDGCAASDRSPLLPGLPTLLFVEVAGQAQVDGATRSSYNMAEAHTVARAVAALLECGVEAEAVGVICFYRAQVAAIRRALQAQTAAQGTEAPAAAVTAGPTARGTGPVAEGSAAAAAVASASAGGERAGGVQVATVDSFQGAEKEVVFLATTVSRAADFAADAKRLNVALTRGRRHLLVVGAPAALSQTSAVFQGIIRTCQDAMRTTHKPPPQQAQLGAPATRNNHHAPGCALPVARQPDALYISAAGLHHLLSSAAGVGASGHPPQTPECSSSRAMAAAPELPRQMPPPQLQQPQQGFVWRPGPAPGSAPPPQLKPGAAGPPAQQSWQPQHHQRHQHYPEASMLRVPPAATPGPLEQRPQQPPPQRQNLQPGNYLQYQQQQHDHQQHQQATMPPAGTNSGFRPAPAWQQLAAGQAPSQPPWGHPAAAMQVAVVRAQEGAEGKAVEWELDEDWGEEGVLGESPEGYGGYVRGVSGPSRPQVGQAGDDASTNPGADTEADAGADDVDVCGLSEGGPSVAAQQPLGSPAWLDAPPDSMKRPLPSQLPLPPQPRVQPDSSVQGSPERLGGTRAYARTSWVADFIDEADLRLSSLGPDDGCEDA</sequence>
<gene>
    <name evidence="4" type="primary">PLEST005783</name>
    <name evidence="4" type="ORF">PLESTB_001571200</name>
</gene>
<evidence type="ECO:0000313" key="4">
    <source>
        <dbReference type="EMBL" id="GLC60082.1"/>
    </source>
</evidence>
<dbReference type="InterPro" id="IPR045055">
    <property type="entry name" value="DNA2/NAM7-like"/>
</dbReference>
<feature type="region of interest" description="Disordered" evidence="1">
    <location>
        <begin position="2030"/>
        <end position="2150"/>
    </location>
</feature>
<accession>A0A9W6BYB3</accession>
<feature type="compositionally biased region" description="Low complexity" evidence="1">
    <location>
        <begin position="562"/>
        <end position="576"/>
    </location>
</feature>
<dbReference type="CDD" id="cd18808">
    <property type="entry name" value="SF1_C_Upf1"/>
    <property type="match status" value="1"/>
</dbReference>
<reference evidence="4 5" key="1">
    <citation type="journal article" date="2023" name="Commun. Biol.">
        <title>Reorganization of the ancestral sex-determining regions during the evolution of trioecy in Pleodorina starrii.</title>
        <authorList>
            <person name="Takahashi K."/>
            <person name="Suzuki S."/>
            <person name="Kawai-Toyooka H."/>
            <person name="Yamamoto K."/>
            <person name="Hamaji T."/>
            <person name="Ootsuki R."/>
            <person name="Yamaguchi H."/>
            <person name="Kawachi M."/>
            <person name="Higashiyama T."/>
            <person name="Nozaki H."/>
        </authorList>
    </citation>
    <scope>NUCLEOTIDE SEQUENCE [LARGE SCALE GENOMIC DNA]</scope>
    <source>
        <strain evidence="4 5">NIES-4479</strain>
    </source>
</reference>
<feature type="region of interest" description="Disordered" evidence="1">
    <location>
        <begin position="812"/>
        <end position="846"/>
    </location>
</feature>
<feature type="region of interest" description="Disordered" evidence="1">
    <location>
        <begin position="1178"/>
        <end position="1231"/>
    </location>
</feature>
<feature type="region of interest" description="Disordered" evidence="1">
    <location>
        <begin position="254"/>
        <end position="330"/>
    </location>
</feature>
<feature type="region of interest" description="Disordered" evidence="1">
    <location>
        <begin position="1"/>
        <end position="92"/>
    </location>
</feature>
<dbReference type="PANTHER" id="PTHR10887:SF518">
    <property type="entry name" value="RNA HELICASE NONSENSE MRNA REDUCING FACTOR"/>
    <property type="match status" value="1"/>
</dbReference>
<feature type="region of interest" description="Disordered" evidence="1">
    <location>
        <begin position="1785"/>
        <end position="1813"/>
    </location>
</feature>
<feature type="compositionally biased region" description="Pro residues" evidence="1">
    <location>
        <begin position="2122"/>
        <end position="2131"/>
    </location>
</feature>
<feature type="compositionally biased region" description="Low complexity" evidence="1">
    <location>
        <begin position="1115"/>
        <end position="1135"/>
    </location>
</feature>
<feature type="compositionally biased region" description="Low complexity" evidence="1">
    <location>
        <begin position="1902"/>
        <end position="1911"/>
    </location>
</feature>
<feature type="region of interest" description="Disordered" evidence="1">
    <location>
        <begin position="1107"/>
        <end position="1142"/>
    </location>
</feature>
<dbReference type="Pfam" id="PF13087">
    <property type="entry name" value="AAA_12"/>
    <property type="match status" value="1"/>
</dbReference>
<feature type="region of interest" description="Disordered" evidence="1">
    <location>
        <begin position="430"/>
        <end position="511"/>
    </location>
</feature>
<feature type="compositionally biased region" description="Gly residues" evidence="1">
    <location>
        <begin position="360"/>
        <end position="392"/>
    </location>
</feature>
<feature type="compositionally biased region" description="Low complexity" evidence="1">
    <location>
        <begin position="254"/>
        <end position="265"/>
    </location>
</feature>
<evidence type="ECO:0000256" key="1">
    <source>
        <dbReference type="SAM" id="MobiDB-lite"/>
    </source>
</evidence>
<feature type="domain" description="DNA2/NAM7 helicase helicase" evidence="2">
    <location>
        <begin position="1406"/>
        <end position="1484"/>
    </location>
</feature>
<dbReference type="EMBL" id="BRXU01000031">
    <property type="protein sequence ID" value="GLC60082.1"/>
    <property type="molecule type" value="Genomic_DNA"/>
</dbReference>
<feature type="compositionally biased region" description="Gly residues" evidence="1">
    <location>
        <begin position="16"/>
        <end position="25"/>
    </location>
</feature>
<dbReference type="Proteomes" id="UP001165080">
    <property type="component" value="Unassembled WGS sequence"/>
</dbReference>
<feature type="region of interest" description="Disordered" evidence="1">
    <location>
        <begin position="701"/>
        <end position="766"/>
    </location>
</feature>
<feature type="compositionally biased region" description="Gly residues" evidence="1">
    <location>
        <begin position="266"/>
        <end position="276"/>
    </location>
</feature>
<feature type="region of interest" description="Disordered" evidence="1">
    <location>
        <begin position="562"/>
        <end position="587"/>
    </location>
</feature>
<dbReference type="GO" id="GO:0004386">
    <property type="term" value="F:helicase activity"/>
    <property type="evidence" value="ECO:0007669"/>
    <property type="project" value="InterPro"/>
</dbReference>
<dbReference type="InterPro" id="IPR027417">
    <property type="entry name" value="P-loop_NTPase"/>
</dbReference>
<feature type="compositionally biased region" description="Acidic residues" evidence="1">
    <location>
        <begin position="1036"/>
        <end position="1045"/>
    </location>
</feature>
<evidence type="ECO:0000313" key="5">
    <source>
        <dbReference type="Proteomes" id="UP001165080"/>
    </source>
</evidence>
<feature type="compositionally biased region" description="Low complexity" evidence="1">
    <location>
        <begin position="440"/>
        <end position="453"/>
    </location>
</feature>
<feature type="compositionally biased region" description="Low complexity" evidence="1">
    <location>
        <begin position="464"/>
        <end position="484"/>
    </location>
</feature>
<feature type="compositionally biased region" description="Gly residues" evidence="1">
    <location>
        <begin position="454"/>
        <end position="463"/>
    </location>
</feature>
<feature type="domain" description="DNA2/NAM7 helicase-like C-terminal" evidence="3">
    <location>
        <begin position="1541"/>
        <end position="1762"/>
    </location>
</feature>
<dbReference type="Gene3D" id="3.40.50.300">
    <property type="entry name" value="P-loop containing nucleotide triphosphate hydrolases"/>
    <property type="match status" value="2"/>
</dbReference>
<feature type="compositionally biased region" description="Acidic residues" evidence="1">
    <location>
        <begin position="1202"/>
        <end position="1215"/>
    </location>
</feature>
<evidence type="ECO:0000259" key="2">
    <source>
        <dbReference type="Pfam" id="PF13086"/>
    </source>
</evidence>
<keyword evidence="5" id="KW-1185">Reference proteome</keyword>
<organism evidence="4 5">
    <name type="scientific">Pleodorina starrii</name>
    <dbReference type="NCBI Taxonomy" id="330485"/>
    <lineage>
        <taxon>Eukaryota</taxon>
        <taxon>Viridiplantae</taxon>
        <taxon>Chlorophyta</taxon>
        <taxon>core chlorophytes</taxon>
        <taxon>Chlorophyceae</taxon>
        <taxon>CS clade</taxon>
        <taxon>Chlamydomonadales</taxon>
        <taxon>Volvocaceae</taxon>
        <taxon>Pleodorina</taxon>
    </lineage>
</organism>
<feature type="compositionally biased region" description="Polar residues" evidence="1">
    <location>
        <begin position="739"/>
        <end position="753"/>
    </location>
</feature>
<dbReference type="InterPro" id="IPR047187">
    <property type="entry name" value="SF1_C_Upf1"/>
</dbReference>
<dbReference type="PANTHER" id="PTHR10887">
    <property type="entry name" value="DNA2/NAM7 HELICASE FAMILY"/>
    <property type="match status" value="1"/>
</dbReference>
<feature type="compositionally biased region" description="Acidic residues" evidence="1">
    <location>
        <begin position="2076"/>
        <end position="2086"/>
    </location>
</feature>
<feature type="region of interest" description="Disordered" evidence="1">
    <location>
        <begin position="119"/>
        <end position="156"/>
    </location>
</feature>
<comment type="caution">
    <text evidence="4">The sequence shown here is derived from an EMBL/GenBank/DDBJ whole genome shotgun (WGS) entry which is preliminary data.</text>
</comment>
<feature type="region of interest" description="Disordered" evidence="1">
    <location>
        <begin position="1035"/>
        <end position="1070"/>
    </location>
</feature>
<name>A0A9W6BYB3_9CHLO</name>
<feature type="compositionally biased region" description="Low complexity" evidence="1">
    <location>
        <begin position="1947"/>
        <end position="1961"/>
    </location>
</feature>
<dbReference type="Pfam" id="PF13086">
    <property type="entry name" value="AAA_11"/>
    <property type="match status" value="2"/>
</dbReference>
<dbReference type="InterPro" id="IPR041677">
    <property type="entry name" value="DNA2/NAM7_AAA_11"/>
</dbReference>
<feature type="domain" description="DNA2/NAM7 helicase helicase" evidence="2">
    <location>
        <begin position="1254"/>
        <end position="1355"/>
    </location>
</feature>
<feature type="compositionally biased region" description="Low complexity" evidence="1">
    <location>
        <begin position="397"/>
        <end position="411"/>
    </location>
</feature>
<feature type="compositionally biased region" description="Low complexity" evidence="1">
    <location>
        <begin position="720"/>
        <end position="735"/>
    </location>
</feature>
<dbReference type="SUPFAM" id="SSF52540">
    <property type="entry name" value="P-loop containing nucleoside triphosphate hydrolases"/>
    <property type="match status" value="1"/>
</dbReference>
<feature type="compositionally biased region" description="Low complexity" evidence="1">
    <location>
        <begin position="197"/>
        <end position="223"/>
    </location>
</feature>
<proteinExistence type="predicted"/>
<feature type="region of interest" description="Disordered" evidence="1">
    <location>
        <begin position="173"/>
        <end position="236"/>
    </location>
</feature>
<feature type="region of interest" description="Disordered" evidence="1">
    <location>
        <begin position="1295"/>
        <end position="1319"/>
    </location>
</feature>